<dbReference type="AlphaFoldDB" id="A0AAN6SLN5"/>
<name>A0AAN6SLN5_9PEZI</name>
<gene>
    <name evidence="2" type="ORF">C8A01DRAFT_41655</name>
</gene>
<evidence type="ECO:0000256" key="1">
    <source>
        <dbReference type="SAM" id="SignalP"/>
    </source>
</evidence>
<feature type="signal peptide" evidence="1">
    <location>
        <begin position="1"/>
        <end position="18"/>
    </location>
</feature>
<dbReference type="EMBL" id="MU854681">
    <property type="protein sequence ID" value="KAK4031902.1"/>
    <property type="molecule type" value="Genomic_DNA"/>
</dbReference>
<accession>A0AAN6SLN5</accession>
<reference evidence="3" key="1">
    <citation type="journal article" date="2023" name="Mol. Phylogenet. Evol.">
        <title>Genome-scale phylogeny and comparative genomics of the fungal order Sordariales.</title>
        <authorList>
            <person name="Hensen N."/>
            <person name="Bonometti L."/>
            <person name="Westerberg I."/>
            <person name="Brannstrom I.O."/>
            <person name="Guillou S."/>
            <person name="Cros-Aarteil S."/>
            <person name="Calhoun S."/>
            <person name="Haridas S."/>
            <person name="Kuo A."/>
            <person name="Mondo S."/>
            <person name="Pangilinan J."/>
            <person name="Riley R."/>
            <person name="LaButti K."/>
            <person name="Andreopoulos B."/>
            <person name="Lipzen A."/>
            <person name="Chen C."/>
            <person name="Yan M."/>
            <person name="Daum C."/>
            <person name="Ng V."/>
            <person name="Clum A."/>
            <person name="Steindorff A."/>
            <person name="Ohm R.A."/>
            <person name="Martin F."/>
            <person name="Silar P."/>
            <person name="Natvig D.O."/>
            <person name="Lalanne C."/>
            <person name="Gautier V."/>
            <person name="Ament-Velasquez S.L."/>
            <person name="Kruys A."/>
            <person name="Hutchinson M.I."/>
            <person name="Powell A.J."/>
            <person name="Barry K."/>
            <person name="Miller A.N."/>
            <person name="Grigoriev I.V."/>
            <person name="Debuchy R."/>
            <person name="Gladieux P."/>
            <person name="Hiltunen Thoren M."/>
            <person name="Johannesson H."/>
        </authorList>
    </citation>
    <scope>NUCLEOTIDE SEQUENCE [LARGE SCALE GENOMIC DNA]</scope>
    <source>
        <strain evidence="3">CBS 284.82</strain>
    </source>
</reference>
<evidence type="ECO:0000313" key="3">
    <source>
        <dbReference type="Proteomes" id="UP001303115"/>
    </source>
</evidence>
<comment type="caution">
    <text evidence="2">The sequence shown here is derived from an EMBL/GenBank/DDBJ whole genome shotgun (WGS) entry which is preliminary data.</text>
</comment>
<sequence length="121" mass="13539">MRFTSAFVLSLSFALASACPAEKYDRVVLFQSWNTECGDGHTWGTSIIERKFSNLCFPLPDDTRGLDVSELSDDCRVTAYMGPTCDDYPYEGAYIEKLGCLWAGNTEFRSYKVTCKNAATE</sequence>
<keyword evidence="1" id="KW-0732">Signal</keyword>
<keyword evidence="3" id="KW-1185">Reference proteome</keyword>
<dbReference type="Proteomes" id="UP001303115">
    <property type="component" value="Unassembled WGS sequence"/>
</dbReference>
<feature type="chain" id="PRO_5042866729" evidence="1">
    <location>
        <begin position="19"/>
        <end position="121"/>
    </location>
</feature>
<protein>
    <submittedName>
        <fullName evidence="2">Uncharacterized protein</fullName>
    </submittedName>
</protein>
<proteinExistence type="predicted"/>
<organism evidence="2 3">
    <name type="scientific">Parachaetomium inaequale</name>
    <dbReference type="NCBI Taxonomy" id="2588326"/>
    <lineage>
        <taxon>Eukaryota</taxon>
        <taxon>Fungi</taxon>
        <taxon>Dikarya</taxon>
        <taxon>Ascomycota</taxon>
        <taxon>Pezizomycotina</taxon>
        <taxon>Sordariomycetes</taxon>
        <taxon>Sordariomycetidae</taxon>
        <taxon>Sordariales</taxon>
        <taxon>Chaetomiaceae</taxon>
        <taxon>Parachaetomium</taxon>
    </lineage>
</organism>
<evidence type="ECO:0000313" key="2">
    <source>
        <dbReference type="EMBL" id="KAK4031902.1"/>
    </source>
</evidence>
<dbReference type="PROSITE" id="PS51257">
    <property type="entry name" value="PROKAR_LIPOPROTEIN"/>
    <property type="match status" value="1"/>
</dbReference>